<evidence type="ECO:0000313" key="2">
    <source>
        <dbReference type="EMBL" id="KAL3071809.1"/>
    </source>
</evidence>
<dbReference type="EMBL" id="JBICCN010000385">
    <property type="protein sequence ID" value="KAL3071809.1"/>
    <property type="molecule type" value="Genomic_DNA"/>
</dbReference>
<evidence type="ECO:0000313" key="3">
    <source>
        <dbReference type="Proteomes" id="UP001620645"/>
    </source>
</evidence>
<sequence>MSVRKCLSANVRPQMSHCVSLSLKQTCCWLLCFFHIRPIPASIFCSILSGMDSAWRRLVSAIDGIKAQFTDGDSEDTADLPSTANSVPDQLANIRERVEPAHCQLSKIVRHGFPDSPKCMALQKLCVIGSCNGCVRLFGQVSPVAPTKLLIVFDRCQLVLWNIQTLEVDRLRLDDQPNSPVIAVSWHFDGKQLMAGHHDVSIWNVKKPHEMVQHSMQHGGMTNVQQNQQKHDNHKEKTAASAGDQQQQRHRSTMLPMPSLWHVSRSHRRAGT</sequence>
<gene>
    <name evidence="2" type="ORF">niasHS_016908</name>
</gene>
<dbReference type="PANTHER" id="PTHR10241:SF25">
    <property type="entry name" value="TOMOSYN, ISOFORM C"/>
    <property type="match status" value="1"/>
</dbReference>
<dbReference type="InterPro" id="IPR015943">
    <property type="entry name" value="WD40/YVTN_repeat-like_dom_sf"/>
</dbReference>
<evidence type="ECO:0000256" key="1">
    <source>
        <dbReference type="SAM" id="MobiDB-lite"/>
    </source>
</evidence>
<organism evidence="2 3">
    <name type="scientific">Heterodera schachtii</name>
    <name type="common">Sugarbeet cyst nematode worm</name>
    <name type="synonym">Tylenchus schachtii</name>
    <dbReference type="NCBI Taxonomy" id="97005"/>
    <lineage>
        <taxon>Eukaryota</taxon>
        <taxon>Metazoa</taxon>
        <taxon>Ecdysozoa</taxon>
        <taxon>Nematoda</taxon>
        <taxon>Chromadorea</taxon>
        <taxon>Rhabditida</taxon>
        <taxon>Tylenchina</taxon>
        <taxon>Tylenchomorpha</taxon>
        <taxon>Tylenchoidea</taxon>
        <taxon>Heteroderidae</taxon>
        <taxon>Heteroderinae</taxon>
        <taxon>Heterodera</taxon>
    </lineage>
</organism>
<keyword evidence="3" id="KW-1185">Reference proteome</keyword>
<reference evidence="2 3" key="1">
    <citation type="submission" date="2024-10" db="EMBL/GenBank/DDBJ databases">
        <authorList>
            <person name="Kim D."/>
        </authorList>
    </citation>
    <scope>NUCLEOTIDE SEQUENCE [LARGE SCALE GENOMIC DNA]</scope>
    <source>
        <strain evidence="2">Taebaek</strain>
    </source>
</reference>
<feature type="region of interest" description="Disordered" evidence="1">
    <location>
        <begin position="225"/>
        <end position="272"/>
    </location>
</feature>
<dbReference type="SUPFAM" id="SSF50978">
    <property type="entry name" value="WD40 repeat-like"/>
    <property type="match status" value="1"/>
</dbReference>
<dbReference type="Proteomes" id="UP001620645">
    <property type="component" value="Unassembled WGS sequence"/>
</dbReference>
<dbReference type="PANTHER" id="PTHR10241">
    <property type="entry name" value="LETHAL 2 GIANT LARVAE PROTEIN"/>
    <property type="match status" value="1"/>
</dbReference>
<name>A0ABD2HTU6_HETSC</name>
<dbReference type="InterPro" id="IPR036322">
    <property type="entry name" value="WD40_repeat_dom_sf"/>
</dbReference>
<protein>
    <submittedName>
        <fullName evidence="2">Uncharacterized protein</fullName>
    </submittedName>
</protein>
<accession>A0ABD2HTU6</accession>
<proteinExistence type="predicted"/>
<feature type="compositionally biased region" description="Basic and acidic residues" evidence="1">
    <location>
        <begin position="229"/>
        <end position="238"/>
    </location>
</feature>
<dbReference type="AlphaFoldDB" id="A0ABD2HTU6"/>
<dbReference type="Gene3D" id="2.130.10.10">
    <property type="entry name" value="YVTN repeat-like/Quinoprotein amine dehydrogenase"/>
    <property type="match status" value="1"/>
</dbReference>
<comment type="caution">
    <text evidence="2">The sequence shown here is derived from an EMBL/GenBank/DDBJ whole genome shotgun (WGS) entry which is preliminary data.</text>
</comment>